<comment type="cofactor">
    <cofactor evidence="8">
        <name>a divalent metal cation</name>
        <dbReference type="ChEBI" id="CHEBI:60240"/>
    </cofactor>
    <text evidence="8">Binds 2 divalent metal cations per subunit.</text>
</comment>
<feature type="binding site" evidence="8">
    <location>
        <position position="65"/>
    </location>
    <ligand>
        <name>Zn(2+)</name>
        <dbReference type="ChEBI" id="CHEBI:29105"/>
        <label>1</label>
    </ligand>
</feature>
<evidence type="ECO:0000256" key="8">
    <source>
        <dbReference type="PIRSR" id="PIRSR001123-2"/>
    </source>
</evidence>
<dbReference type="Gene3D" id="2.40.30.40">
    <property type="entry name" value="Peptidase M42, domain 2"/>
    <property type="match status" value="1"/>
</dbReference>
<evidence type="ECO:0000256" key="1">
    <source>
        <dbReference type="ARBA" id="ARBA00006272"/>
    </source>
</evidence>
<dbReference type="SUPFAM" id="SSF53187">
    <property type="entry name" value="Zn-dependent exopeptidases"/>
    <property type="match status" value="1"/>
</dbReference>
<evidence type="ECO:0000256" key="6">
    <source>
        <dbReference type="PIRNR" id="PIRNR001123"/>
    </source>
</evidence>
<dbReference type="Proteomes" id="UP000481417">
    <property type="component" value="Unassembled WGS sequence"/>
</dbReference>
<dbReference type="AlphaFoldDB" id="A0A6L6HW84"/>
<name>A0A6L6HW84_9RHOB</name>
<evidence type="ECO:0000256" key="2">
    <source>
        <dbReference type="ARBA" id="ARBA00022438"/>
    </source>
</evidence>
<dbReference type="Pfam" id="PF05343">
    <property type="entry name" value="Peptidase_M42"/>
    <property type="match status" value="1"/>
</dbReference>
<dbReference type="InterPro" id="IPR023367">
    <property type="entry name" value="Peptidase_M42_dom2"/>
</dbReference>
<dbReference type="GO" id="GO:0004177">
    <property type="term" value="F:aminopeptidase activity"/>
    <property type="evidence" value="ECO:0007669"/>
    <property type="project" value="UniProtKB-UniRule"/>
</dbReference>
<dbReference type="GO" id="GO:0006508">
    <property type="term" value="P:proteolysis"/>
    <property type="evidence" value="ECO:0007669"/>
    <property type="project" value="UniProtKB-KW"/>
</dbReference>
<dbReference type="InterPro" id="IPR008007">
    <property type="entry name" value="Peptidase_M42"/>
</dbReference>
<gene>
    <name evidence="9" type="ORF">GIY56_14920</name>
</gene>
<keyword evidence="5 9" id="KW-0378">Hydrolase</keyword>
<feature type="binding site" evidence="8">
    <location>
        <position position="176"/>
    </location>
    <ligand>
        <name>Zn(2+)</name>
        <dbReference type="ChEBI" id="CHEBI:29105"/>
        <label>1</label>
    </ligand>
</feature>
<feature type="active site" description="Proton acceptor" evidence="7">
    <location>
        <position position="211"/>
    </location>
</feature>
<dbReference type="Gene3D" id="3.40.630.10">
    <property type="entry name" value="Zn peptidases"/>
    <property type="match status" value="1"/>
</dbReference>
<keyword evidence="3" id="KW-0645">Protease</keyword>
<reference evidence="9 10" key="1">
    <citation type="submission" date="2019-11" db="EMBL/GenBank/DDBJ databases">
        <authorList>
            <person name="Lang L."/>
        </authorList>
    </citation>
    <scope>NUCLEOTIDE SEQUENCE [LARGE SCALE GENOMIC DNA]</scope>
    <source>
        <strain evidence="9 10">YIM 132242</strain>
    </source>
</reference>
<dbReference type="SUPFAM" id="SSF101821">
    <property type="entry name" value="Aminopeptidase/glucanase lid domain"/>
    <property type="match status" value="1"/>
</dbReference>
<dbReference type="GO" id="GO:0046872">
    <property type="term" value="F:metal ion binding"/>
    <property type="evidence" value="ECO:0007669"/>
    <property type="project" value="UniProtKB-UniRule"/>
</dbReference>
<accession>A0A6L6HW84</accession>
<proteinExistence type="inferred from homology"/>
<evidence type="ECO:0000256" key="3">
    <source>
        <dbReference type="ARBA" id="ARBA00022670"/>
    </source>
</evidence>
<feature type="binding site" evidence="8">
    <location>
        <position position="321"/>
    </location>
    <ligand>
        <name>Zn(2+)</name>
        <dbReference type="ChEBI" id="CHEBI:29105"/>
        <label>2</label>
    </ligand>
</feature>
<feature type="binding site" evidence="8">
    <location>
        <position position="234"/>
    </location>
    <ligand>
        <name>Zn(2+)</name>
        <dbReference type="ChEBI" id="CHEBI:29105"/>
        <label>1</label>
    </ligand>
</feature>
<dbReference type="InterPro" id="IPR051464">
    <property type="entry name" value="Peptidase_M42_aminopept"/>
</dbReference>
<evidence type="ECO:0000256" key="4">
    <source>
        <dbReference type="ARBA" id="ARBA00022723"/>
    </source>
</evidence>
<dbReference type="EMBL" id="WMBT01000011">
    <property type="protein sequence ID" value="MTE01578.1"/>
    <property type="molecule type" value="Genomic_DNA"/>
</dbReference>
<comment type="caution">
    <text evidence="9">The sequence shown here is derived from an EMBL/GenBank/DDBJ whole genome shotgun (WGS) entry which is preliminary data.</text>
</comment>
<feature type="binding site" evidence="8">
    <location>
        <position position="212"/>
    </location>
    <ligand>
        <name>Zn(2+)</name>
        <dbReference type="ChEBI" id="CHEBI:29105"/>
        <label>2</label>
    </ligand>
</feature>
<organism evidence="9 10">
    <name type="scientific">Paracoccus lichenicola</name>
    <dbReference type="NCBI Taxonomy" id="2665644"/>
    <lineage>
        <taxon>Bacteria</taxon>
        <taxon>Pseudomonadati</taxon>
        <taxon>Pseudomonadota</taxon>
        <taxon>Alphaproteobacteria</taxon>
        <taxon>Rhodobacterales</taxon>
        <taxon>Paracoccaceae</taxon>
        <taxon>Paracoccus</taxon>
    </lineage>
</organism>
<sequence length="355" mass="37987">MRDDALDFLKAIVAAPSPSGFEQPVARLYRDRVQPFAHKVTTDILGNVSAVINPDAPVRFMYAGHMDEIGFIVHHIDKDGFLYFNTIGGTDVATEIGQRVCVHGHETVPGVVGRKAIQTFKAKDSNETPTLKDLWIDIGASSREEAEKVVRIGSPVTIDAGFATLSGQLAVGRAFDNKVGLLIGAELVRCLAQEGGVHPDVGFYILGTVQEEIGSRGAKAAGFNIAPRTALAIDMGVAMDYPRACPEDQGRLDLGKGPGILQGANTNPVVFDLLVAAAEEKGIPWQHQASGGTSPTDARVIQELGGGVATGLISVPLRYMHTPSEVVCLDDIQATIDLVCEYCRRLRPDTDFTPM</sequence>
<dbReference type="PANTHER" id="PTHR32481:SF20">
    <property type="entry name" value="AMINOPEPTIDASE YSDC"/>
    <property type="match status" value="1"/>
</dbReference>
<evidence type="ECO:0000256" key="5">
    <source>
        <dbReference type="ARBA" id="ARBA00022801"/>
    </source>
</evidence>
<keyword evidence="10" id="KW-1185">Reference proteome</keyword>
<keyword evidence="4 8" id="KW-0479">Metal-binding</keyword>
<dbReference type="RefSeq" id="WP_154765658.1">
    <property type="nucleotide sequence ID" value="NZ_WMBT01000011.1"/>
</dbReference>
<protein>
    <submittedName>
        <fullName evidence="9">M20/M25/M40 family metallo-hydrolase</fullName>
    </submittedName>
</protein>
<comment type="similarity">
    <text evidence="1 6">Belongs to the peptidase M42 family.</text>
</comment>
<evidence type="ECO:0000313" key="9">
    <source>
        <dbReference type="EMBL" id="MTE01578.1"/>
    </source>
</evidence>
<dbReference type="PANTHER" id="PTHR32481">
    <property type="entry name" value="AMINOPEPTIDASE"/>
    <property type="match status" value="1"/>
</dbReference>
<evidence type="ECO:0000313" key="10">
    <source>
        <dbReference type="Proteomes" id="UP000481417"/>
    </source>
</evidence>
<keyword evidence="2" id="KW-0031">Aminopeptidase</keyword>
<feature type="binding site" evidence="8">
    <location>
        <position position="176"/>
    </location>
    <ligand>
        <name>Zn(2+)</name>
        <dbReference type="ChEBI" id="CHEBI:29105"/>
        <label>2</label>
    </ligand>
</feature>
<dbReference type="PIRSF" id="PIRSF001123">
    <property type="entry name" value="PepA_GA"/>
    <property type="match status" value="1"/>
</dbReference>
<evidence type="ECO:0000256" key="7">
    <source>
        <dbReference type="PIRSR" id="PIRSR001123-1"/>
    </source>
</evidence>